<dbReference type="Gene3D" id="1.50.10.10">
    <property type="match status" value="1"/>
</dbReference>
<organism evidence="2 3">
    <name type="scientific">Devosia oryzisoli</name>
    <dbReference type="NCBI Taxonomy" id="2774138"/>
    <lineage>
        <taxon>Bacteria</taxon>
        <taxon>Pseudomonadati</taxon>
        <taxon>Pseudomonadota</taxon>
        <taxon>Alphaproteobacteria</taxon>
        <taxon>Hyphomicrobiales</taxon>
        <taxon>Devosiaceae</taxon>
        <taxon>Devosia</taxon>
    </lineage>
</organism>
<comment type="caution">
    <text evidence="2">The sequence shown here is derived from an EMBL/GenBank/DDBJ whole genome shotgun (WGS) entry which is preliminary data.</text>
</comment>
<dbReference type="SUPFAM" id="SSF48208">
    <property type="entry name" value="Six-hairpin glycosidases"/>
    <property type="match status" value="1"/>
</dbReference>
<gene>
    <name evidence="2" type="ORF">IC608_07185</name>
</gene>
<dbReference type="AlphaFoldDB" id="A0A927ISW6"/>
<dbReference type="Pfam" id="PF22422">
    <property type="entry name" value="MGH1-like_GH"/>
    <property type="match status" value="1"/>
</dbReference>
<proteinExistence type="predicted"/>
<dbReference type="InterPro" id="IPR054491">
    <property type="entry name" value="MGH1-like_GH"/>
</dbReference>
<accession>A0A927ISW6</accession>
<name>A0A927ISW6_9HYPH</name>
<sequence length="384" mass="42860">MARNDAWLARWRDTRGTGGVEAFCTYDTGHDLSARFWHIPDSPAGNDPKRYRTDNSLLPLVAPDLTANVACQRQYLALMAGELGEDATVWQARAAASEEALFAQCFDAEDHFFYDRDPHGRLLRVQSDVLLRVLACEIGDEAFFATALERYLLNTGKFFAKYPFTSLALDDPRFDPAFDYNSWCGPTNFLSLIRAPHAFEQHGRHVELTWMMQPILSALFRASRFAQTLNPFTGEAGFTEVYSPSILCLLDFVERLSGILPRADETLWFTALVPIQIDHRDKAHATGYRRAVDGQRFEWINDGETAHAFGGAEWLFSVPNGVRVTTDRQGQIRSLTGMSATTMTGTLETPAASVPLSLSPNEVLALTATGLKRARPSRLTLPTF</sequence>
<dbReference type="Proteomes" id="UP000654108">
    <property type="component" value="Unassembled WGS sequence"/>
</dbReference>
<dbReference type="EMBL" id="JACYFU010000002">
    <property type="protein sequence ID" value="MBD8065252.1"/>
    <property type="molecule type" value="Genomic_DNA"/>
</dbReference>
<dbReference type="GO" id="GO:0005975">
    <property type="term" value="P:carbohydrate metabolic process"/>
    <property type="evidence" value="ECO:0007669"/>
    <property type="project" value="InterPro"/>
</dbReference>
<keyword evidence="3" id="KW-1185">Reference proteome</keyword>
<evidence type="ECO:0000313" key="2">
    <source>
        <dbReference type="EMBL" id="MBD8065252.1"/>
    </source>
</evidence>
<feature type="domain" description="Mannosylglycerate hydrolase MGH1-like glycoside hydrolase" evidence="1">
    <location>
        <begin position="2"/>
        <end position="242"/>
    </location>
</feature>
<dbReference type="InterPro" id="IPR008928">
    <property type="entry name" value="6-hairpin_glycosidase_sf"/>
</dbReference>
<reference evidence="2" key="1">
    <citation type="submission" date="2020-09" db="EMBL/GenBank/DDBJ databases">
        <title>Genome seq and assembly of Devosia sp.</title>
        <authorList>
            <person name="Chhetri G."/>
        </authorList>
    </citation>
    <scope>NUCLEOTIDE SEQUENCE</scope>
    <source>
        <strain evidence="2">PTR5</strain>
    </source>
</reference>
<evidence type="ECO:0000313" key="3">
    <source>
        <dbReference type="Proteomes" id="UP000654108"/>
    </source>
</evidence>
<dbReference type="InterPro" id="IPR012341">
    <property type="entry name" value="6hp_glycosidase-like_sf"/>
</dbReference>
<protein>
    <recommendedName>
        <fullName evidence="1">Mannosylglycerate hydrolase MGH1-like glycoside hydrolase domain-containing protein</fullName>
    </recommendedName>
</protein>
<evidence type="ECO:0000259" key="1">
    <source>
        <dbReference type="Pfam" id="PF22422"/>
    </source>
</evidence>